<dbReference type="GO" id="GO:0003700">
    <property type="term" value="F:DNA-binding transcription factor activity"/>
    <property type="evidence" value="ECO:0007669"/>
    <property type="project" value="InterPro"/>
</dbReference>
<comment type="caution">
    <text evidence="3">The sequence shown here is derived from an EMBL/GenBank/DDBJ whole genome shotgun (WGS) entry which is preliminary data.</text>
</comment>
<reference evidence="3 4" key="1">
    <citation type="submission" date="2020-05" db="EMBL/GenBank/DDBJ databases">
        <title>DNA-SIP metagenomic assembled genomes.</title>
        <authorList>
            <person name="Yu J."/>
        </authorList>
    </citation>
    <scope>NUCLEOTIDE SEQUENCE [LARGE SCALE GENOMIC DNA]</scope>
    <source>
        <strain evidence="3">Bin5.27</strain>
    </source>
</reference>
<dbReference type="PROSITE" id="PS01124">
    <property type="entry name" value="HTH_ARAC_FAMILY_2"/>
    <property type="match status" value="1"/>
</dbReference>
<name>A0A850CAY9_9ACTN</name>
<evidence type="ECO:0000313" key="4">
    <source>
        <dbReference type="Proteomes" id="UP000574690"/>
    </source>
</evidence>
<feature type="region of interest" description="Disordered" evidence="1">
    <location>
        <begin position="330"/>
        <end position="352"/>
    </location>
</feature>
<dbReference type="GO" id="GO:0043565">
    <property type="term" value="F:sequence-specific DNA binding"/>
    <property type="evidence" value="ECO:0007669"/>
    <property type="project" value="InterPro"/>
</dbReference>
<dbReference type="InterPro" id="IPR018060">
    <property type="entry name" value="HTH_AraC"/>
</dbReference>
<dbReference type="Proteomes" id="UP000574690">
    <property type="component" value="Unassembled WGS sequence"/>
</dbReference>
<organism evidence="3 4">
    <name type="scientific">Glycomyces artemisiae</name>
    <dbReference type="NCBI Taxonomy" id="1076443"/>
    <lineage>
        <taxon>Bacteria</taxon>
        <taxon>Bacillati</taxon>
        <taxon>Actinomycetota</taxon>
        <taxon>Actinomycetes</taxon>
        <taxon>Glycomycetales</taxon>
        <taxon>Glycomycetaceae</taxon>
        <taxon>Glycomyces</taxon>
    </lineage>
</organism>
<feature type="non-terminal residue" evidence="3">
    <location>
        <position position="1"/>
    </location>
</feature>
<dbReference type="Pfam" id="PF12833">
    <property type="entry name" value="HTH_18"/>
    <property type="match status" value="1"/>
</dbReference>
<protein>
    <submittedName>
        <fullName evidence="3">AraC family transcriptional regulator</fullName>
    </submittedName>
</protein>
<accession>A0A850CAY9</accession>
<dbReference type="SMART" id="SM00342">
    <property type="entry name" value="HTH_ARAC"/>
    <property type="match status" value="1"/>
</dbReference>
<proteinExistence type="predicted"/>
<dbReference type="EMBL" id="JABFXE010000392">
    <property type="protein sequence ID" value="NUQ88662.1"/>
    <property type="molecule type" value="Genomic_DNA"/>
</dbReference>
<dbReference type="AlphaFoldDB" id="A0A850CAY9"/>
<dbReference type="Gene3D" id="1.10.10.60">
    <property type="entry name" value="Homeodomain-like"/>
    <property type="match status" value="1"/>
</dbReference>
<feature type="domain" description="HTH araC/xylS-type" evidence="2">
    <location>
        <begin position="1"/>
        <end position="82"/>
    </location>
</feature>
<feature type="region of interest" description="Disordered" evidence="1">
    <location>
        <begin position="89"/>
        <end position="109"/>
    </location>
</feature>
<sequence length="396" mass="43372">PPVPVLARALGFSERQLRRRVAAAFGYGPKTLEQILRFRRATAAGERGWARTAAEEGYADQAHLARQVRRWSGVPPTRLRLHRALPRLEDPDGVDGEPGAGLELDPVVPAPVVDRPAPVRVLLGGPEVQGRTHLRCAEPARPDTRRVGGEVAGEVVLAGRVPRRRRHALPVRGVEEHQARPAHELADPRGGLLGPGAVGRCAEEGRDAEHLVRVARFERVDPVAAECDRAVDPRVLDPVAQQVPDGPCRGQEPTAVLRRGLNPRRVRIGADRLQQVRDAPIGGRVHGEPVAHARAGLLVEDPGLVQDRQRRHRGERLRLGALHVRFEREREPPVAGPVREHRRPHPLTRAGPGEARHAALVHQAPGAPHELRGALQLLCIDPFHAPHAKTRARPRA</sequence>
<evidence type="ECO:0000256" key="1">
    <source>
        <dbReference type="SAM" id="MobiDB-lite"/>
    </source>
</evidence>
<evidence type="ECO:0000259" key="2">
    <source>
        <dbReference type="PROSITE" id="PS01124"/>
    </source>
</evidence>
<gene>
    <name evidence="3" type="ORF">HOQ43_09400</name>
</gene>
<evidence type="ECO:0000313" key="3">
    <source>
        <dbReference type="EMBL" id="NUQ88662.1"/>
    </source>
</evidence>